<reference evidence="1" key="1">
    <citation type="submission" date="2021-03" db="EMBL/GenBank/DDBJ databases">
        <title>Evolutionary priming and transition to the ectomycorrhizal habit in an iconic lineage of mushroom-forming fungi: is preadaptation a requirement?</title>
        <authorList>
            <consortium name="DOE Joint Genome Institute"/>
            <person name="Looney B.P."/>
            <person name="Miyauchi S."/>
            <person name="Morin E."/>
            <person name="Drula E."/>
            <person name="Courty P.E."/>
            <person name="Chicoki N."/>
            <person name="Fauchery L."/>
            <person name="Kohler A."/>
            <person name="Kuo A."/>
            <person name="LaButti K."/>
            <person name="Pangilinan J."/>
            <person name="Lipzen A."/>
            <person name="Riley R."/>
            <person name="Andreopoulos W."/>
            <person name="He G."/>
            <person name="Johnson J."/>
            <person name="Barry K.W."/>
            <person name="Grigoriev I.V."/>
            <person name="Nagy L."/>
            <person name="Hibbett D."/>
            <person name="Henrissat B."/>
            <person name="Matheny P.B."/>
            <person name="Labbe J."/>
            <person name="Martin A.F."/>
        </authorList>
    </citation>
    <scope>NUCLEOTIDE SEQUENCE</scope>
    <source>
        <strain evidence="1">BPL698</strain>
    </source>
</reference>
<dbReference type="EMBL" id="JAGFNK010000586">
    <property type="protein sequence ID" value="KAI9447342.1"/>
    <property type="molecule type" value="Genomic_DNA"/>
</dbReference>
<keyword evidence="2" id="KW-1185">Reference proteome</keyword>
<name>A0ACC0TTP3_9AGAM</name>
<gene>
    <name evidence="1" type="ORF">F5148DRAFT_1292283</name>
</gene>
<sequence length="288" mass="31671">MAGNLITRVRESSTPPPPTPPPQGPLSFKPKVHTSLHHTTFDLLSIRVNPKLTQSKIQPISMLVTAEHYLLMCLCTRLPSMARLLHDAGSGTGKGRCEGKVFVFNNGSFVCCGLSQEDAMQFRRDVLSPAKAEIGSFTEPEVEELEFATDPSQKTQLQGDLIILRDGPQPPHPENLLDLCRPLSCSTALSALQASLEDYLSSMSSLPLALEKTGKLGMSRCALVKKLGELLRFRLQSSGHDQELMRGFVTVLQLSNRPVVVGDWGHPHLTLACNQHQLLQCINIYLLI</sequence>
<dbReference type="Proteomes" id="UP001207468">
    <property type="component" value="Unassembled WGS sequence"/>
</dbReference>
<organism evidence="1 2">
    <name type="scientific">Russula earlei</name>
    <dbReference type="NCBI Taxonomy" id="71964"/>
    <lineage>
        <taxon>Eukaryota</taxon>
        <taxon>Fungi</taxon>
        <taxon>Dikarya</taxon>
        <taxon>Basidiomycota</taxon>
        <taxon>Agaricomycotina</taxon>
        <taxon>Agaricomycetes</taxon>
        <taxon>Russulales</taxon>
        <taxon>Russulaceae</taxon>
        <taxon>Russula</taxon>
    </lineage>
</organism>
<evidence type="ECO:0000313" key="2">
    <source>
        <dbReference type="Proteomes" id="UP001207468"/>
    </source>
</evidence>
<protein>
    <submittedName>
        <fullName evidence="1">Uncharacterized protein</fullName>
    </submittedName>
</protein>
<evidence type="ECO:0000313" key="1">
    <source>
        <dbReference type="EMBL" id="KAI9447342.1"/>
    </source>
</evidence>
<proteinExistence type="predicted"/>
<comment type="caution">
    <text evidence="1">The sequence shown here is derived from an EMBL/GenBank/DDBJ whole genome shotgun (WGS) entry which is preliminary data.</text>
</comment>
<accession>A0ACC0TTP3</accession>